<accession>A0A1Q5QCG2</accession>
<protein>
    <submittedName>
        <fullName evidence="2">Uncharacterized protein</fullName>
    </submittedName>
</protein>
<dbReference type="Proteomes" id="UP000214365">
    <property type="component" value="Unassembled WGS sequence"/>
</dbReference>
<dbReference type="OrthoDB" id="5344887at2759"/>
<sequence>MQPLLYLLLRRKSALQLAPLQSHLDQILPFYMGKADEPFDPRKTGAIVIQVKNRKRPVNVSEVLEESFLKPINPRPYKTRGYSKKSASKKGANPLRTTPPGPKFLFMLLDLDAGKTGLNVYISQADDPIIWAIHSRGHDKNVFRWLETLEVDLAAKGLFKVSSAEIPDIGFVHHKDQLYNILLYDKVEMESDEV</sequence>
<evidence type="ECO:0000313" key="3">
    <source>
        <dbReference type="Proteomes" id="UP000214365"/>
    </source>
</evidence>
<feature type="compositionally biased region" description="Basic residues" evidence="1">
    <location>
        <begin position="77"/>
        <end position="88"/>
    </location>
</feature>
<dbReference type="GeneID" id="31000958"/>
<dbReference type="STRING" id="1441469.A0A1Q5QCG2"/>
<reference evidence="2 3" key="1">
    <citation type="submission" date="2015-06" db="EMBL/GenBank/DDBJ databases">
        <title>Talaromyces atroroseus IBT 11181 draft genome.</title>
        <authorList>
            <person name="Rasmussen K.B."/>
            <person name="Rasmussen S."/>
            <person name="Petersen B."/>
            <person name="Sicheritz-Ponten T."/>
            <person name="Mortensen U.H."/>
            <person name="Thrane U."/>
        </authorList>
    </citation>
    <scope>NUCLEOTIDE SEQUENCE [LARGE SCALE GENOMIC DNA]</scope>
    <source>
        <strain evidence="2 3">IBT 11181</strain>
    </source>
</reference>
<evidence type="ECO:0000256" key="1">
    <source>
        <dbReference type="SAM" id="MobiDB-lite"/>
    </source>
</evidence>
<comment type="caution">
    <text evidence="2">The sequence shown here is derived from an EMBL/GenBank/DDBJ whole genome shotgun (WGS) entry which is preliminary data.</text>
</comment>
<dbReference type="AlphaFoldDB" id="A0A1Q5QCG2"/>
<organism evidence="2 3">
    <name type="scientific">Talaromyces atroroseus</name>
    <dbReference type="NCBI Taxonomy" id="1441469"/>
    <lineage>
        <taxon>Eukaryota</taxon>
        <taxon>Fungi</taxon>
        <taxon>Dikarya</taxon>
        <taxon>Ascomycota</taxon>
        <taxon>Pezizomycotina</taxon>
        <taxon>Eurotiomycetes</taxon>
        <taxon>Eurotiomycetidae</taxon>
        <taxon>Eurotiales</taxon>
        <taxon>Trichocomaceae</taxon>
        <taxon>Talaromyces</taxon>
        <taxon>Talaromyces sect. Trachyspermi</taxon>
    </lineage>
</organism>
<gene>
    <name evidence="2" type="ORF">UA08_01203</name>
</gene>
<proteinExistence type="predicted"/>
<name>A0A1Q5QCG2_TALAT</name>
<dbReference type="EMBL" id="LFMY01000002">
    <property type="protein sequence ID" value="OKL63538.1"/>
    <property type="molecule type" value="Genomic_DNA"/>
</dbReference>
<keyword evidence="3" id="KW-1185">Reference proteome</keyword>
<dbReference type="RefSeq" id="XP_020123659.1">
    <property type="nucleotide sequence ID" value="XM_020261591.1"/>
</dbReference>
<feature type="region of interest" description="Disordered" evidence="1">
    <location>
        <begin position="76"/>
        <end position="96"/>
    </location>
</feature>
<evidence type="ECO:0000313" key="2">
    <source>
        <dbReference type="EMBL" id="OKL63538.1"/>
    </source>
</evidence>